<name>A0AB33K6R8_9ACTN</name>
<dbReference type="AlphaFoldDB" id="A0AB33K6R8"/>
<protein>
    <submittedName>
        <fullName evidence="1">Uncharacterized protein</fullName>
    </submittedName>
</protein>
<proteinExistence type="predicted"/>
<reference evidence="1" key="1">
    <citation type="submission" date="2024-07" db="EMBL/GenBank/DDBJ databases">
        <title>Complete genome sequences of cellulolytic bacteria, Kitasatospora sp. CMC57 and Streptomyces sp. CMC78, isolated from Japanese agricultural soil.</title>
        <authorList>
            <person name="Hashimoto T."/>
            <person name="Ito M."/>
            <person name="Iwamoto M."/>
            <person name="Fukahori D."/>
            <person name="Shoda T."/>
            <person name="Sakoda M."/>
            <person name="Morohoshi T."/>
            <person name="Mitsuboshi M."/>
            <person name="Nishizawa T."/>
        </authorList>
    </citation>
    <scope>NUCLEOTIDE SEQUENCE</scope>
    <source>
        <strain evidence="1">CMC57</strain>
    </source>
</reference>
<dbReference type="EMBL" id="AP035881">
    <property type="protein sequence ID" value="BFP49388.1"/>
    <property type="molecule type" value="Genomic_DNA"/>
</dbReference>
<dbReference type="RefSeq" id="WP_407991504.1">
    <property type="nucleotide sequence ID" value="NZ_AP035881.2"/>
</dbReference>
<sequence length="364" mass="39015">MSTHVPPAPYPYLLGWFTAGAPDAAQLADELNVMAQGPHFARLLTALRLHGELDHFRTALLMTFPQLDLAAPEFVPIQQPLTALASAGLKAVGVSCLTAIALGGPEPAFNPALFTSTATGLCYDNVPVFGTVGGVRHRVFVSGKGKLYIVSADHDLKGWLQRANSDLAVTGIHSVAPDDYESGYNALEAVGNLTWDCSYGEFDTPEHLLQAISKSEAFGKVAWGASSCHAGWLSSLMPTLATWGDIRIPGGVTVTIGQNVHTAAAIGSAWIKDMVGIDCPQSLFPPEWEAGVRTTLLPRAAASTDLVAVTTFCNFLKQNGFKRVDKAPLAERNKRITFLIAKRPADKATLRALPNINLYYSKLF</sequence>
<accession>A0AB33K6R8</accession>
<gene>
    <name evidence="1" type="ORF">KCMC57_57560</name>
</gene>
<evidence type="ECO:0000313" key="1">
    <source>
        <dbReference type="EMBL" id="BFP49388.1"/>
    </source>
</evidence>
<organism evidence="1">
    <name type="scientific">Kitasatospora sp. CMC57</name>
    <dbReference type="NCBI Taxonomy" id="3231513"/>
    <lineage>
        <taxon>Bacteria</taxon>
        <taxon>Bacillati</taxon>
        <taxon>Actinomycetota</taxon>
        <taxon>Actinomycetes</taxon>
        <taxon>Kitasatosporales</taxon>
        <taxon>Streptomycetaceae</taxon>
        <taxon>Kitasatospora</taxon>
    </lineage>
</organism>